<dbReference type="GeneTree" id="ENSGT00940000165098"/>
<feature type="repeat" description="CSPG" evidence="5">
    <location>
        <begin position="1035"/>
        <end position="1143"/>
    </location>
</feature>
<feature type="repeat" description="CSPG" evidence="5">
    <location>
        <begin position="775"/>
        <end position="869"/>
    </location>
</feature>
<dbReference type="PROSITE" id="PS51854">
    <property type="entry name" value="CSPG"/>
    <property type="match status" value="7"/>
</dbReference>
<dbReference type="PANTHER" id="PTHR45739">
    <property type="entry name" value="MATRIX PROTEIN, PUTATIVE-RELATED"/>
    <property type="match status" value="1"/>
</dbReference>
<feature type="signal peptide" evidence="6">
    <location>
        <begin position="1"/>
        <end position="27"/>
    </location>
</feature>
<dbReference type="Pfam" id="PF19309">
    <property type="entry name" value="Frem_N"/>
    <property type="match status" value="1"/>
</dbReference>
<feature type="repeat" description="CSPG" evidence="5">
    <location>
        <begin position="529"/>
        <end position="641"/>
    </location>
</feature>
<sequence length="1230" mass="135224">MSVTFLCRRSTVWLVCNFLKLLLNVHMFHQNKFLPEAILQRLQMPINDSTFFSVCRFTSRDTRVETLVLPVRVVDSGSGVVQLGSAPLVVPLFYGLSNAIDASVLEIRAAADLVCSVRLMTGDVSVPALGQLVREEDATQRKAALCPGNRPCLHSTREVRFLKSSCQDFLSSGLKYQHLRPPSPEIDYIPLRVELRERCSRALLDADSVWLPVLIHGALPNQAPAAAFMASFILEADQFILTPLTTAALDATDPETPQEKLIFNVTVPPAAGYVTHLDDHTKPISSFTWRDLHGMKVAYQPPSSSQSQRRNYQVEFQAIDGSYMTSPPISVHISIRAAETNAPRVSWNMGTGGGARWRAFMFRVQDLRDGVVVYHHSDSDTTRDHIVFRISDGRHSIRHKFPVNILPKDDSPPFLINNVALEVQEGGAVQLEEVTLLAADLDSSDDYILYQLTSGPRAGKLCPGPTGEQVDSFLQRDLIQGQIYYQHSGEEQFEDSFDFTLSDSHQPPNLSQTYTVVVHVFPVKDQLPVEVSGSVRSLTVKETEVVYITQTHLHFTDREHPDTDLTYVITEPCFSPLHPGLMDAGRLFYTDSTNAMKRDHMVPVLKSFTQHAVNHLKVAFMPPVEDIGPEPLLVQFVFSVSDHHGGSVSGLLFNISVTPVDDQAPEAFTNLLRVEEGGGAFVTEEHLLVKDRDSREEALRAELQRTARHGRLELQGRTLLQGDGFTLQDLRGLRLRYIHDDSETTEDEVHLKVTDGLNAADVVLPIQVLPMNDEPPQLGGGLRGELSCEEAGQVQVTVDYLSATDRDSEDSRLTYMLARSPARGALRRAGLTVDKFSQQDLQQGHVYYVHTGGEIGAKPVFDTVTLIISDGEAGGTDGCCHGDAPPPPVPLHGTLPVYDLNITILPVNNKVPAVTLGGSMLVVDEGSSACLCGGVLGASDPDSPPEQLTFHLETPPLHGFLENTLPAPGSEKSNAGVPLESFSLIHLTSGFINYVQSESKGAEPTVDQLSVSVSDGLHRSAPVPFYIIINPTNDEAPTLLLANFTVKEGGLRELTPSVLNCFDLDAPPDVLTFTLVQPPAHGRLINGIYGTELSRYTEMGAELLQRSLLVTSFTLQELRQGMKIVYMHDDTETLKDAVALRLTDGVHTVQGTAQVTVLPVNDQKPRLLKNAGLEVDSGQRRVISSVALHAEDLDSPSEQLFYFLNAAEKVKYFDCIIACLTYCSQNCLKK</sequence>
<feature type="repeat" description="CSPG" evidence="5">
    <location>
        <begin position="223"/>
        <end position="317"/>
    </location>
</feature>
<reference evidence="8" key="2">
    <citation type="submission" date="2025-09" db="UniProtKB">
        <authorList>
            <consortium name="Ensembl"/>
        </authorList>
    </citation>
    <scope>IDENTIFICATION</scope>
</reference>
<dbReference type="GO" id="GO:0009653">
    <property type="term" value="P:anatomical structure morphogenesis"/>
    <property type="evidence" value="ECO:0007669"/>
    <property type="project" value="TreeGrafter"/>
</dbReference>
<evidence type="ECO:0000256" key="5">
    <source>
        <dbReference type="PROSITE-ProRule" id="PRU01201"/>
    </source>
</evidence>
<keyword evidence="1" id="KW-0479">Metal-binding</keyword>
<dbReference type="AlphaFoldDB" id="A0A8C9ZHJ1"/>
<evidence type="ECO:0000259" key="7">
    <source>
        <dbReference type="Pfam" id="PF19309"/>
    </source>
</evidence>
<protein>
    <submittedName>
        <fullName evidence="8">Fras1 related extracellular matrix 1b</fullName>
    </submittedName>
</protein>
<evidence type="ECO:0000256" key="3">
    <source>
        <dbReference type="ARBA" id="ARBA00022737"/>
    </source>
</evidence>
<feature type="repeat" description="CSPG" evidence="5">
    <location>
        <begin position="412"/>
        <end position="502"/>
    </location>
</feature>
<proteinExistence type="predicted"/>
<dbReference type="InterPro" id="IPR039005">
    <property type="entry name" value="CSPG_rpt"/>
</dbReference>
<name>A0A8C9ZHJ1_SANLU</name>
<reference evidence="8" key="1">
    <citation type="submission" date="2025-08" db="UniProtKB">
        <authorList>
            <consortium name="Ensembl"/>
        </authorList>
    </citation>
    <scope>IDENTIFICATION</scope>
</reference>
<dbReference type="PANTHER" id="PTHR45739:SF3">
    <property type="entry name" value="FRAS-RELATED EXTRACELLULAR MATRIX PROTEIN 1B PRECURSOR"/>
    <property type="match status" value="1"/>
</dbReference>
<keyword evidence="3" id="KW-0677">Repeat</keyword>
<dbReference type="InterPro" id="IPR051561">
    <property type="entry name" value="FRAS1_ECM"/>
</dbReference>
<feature type="domain" description="FRAS1-related extracellular matrix protein N-terminal" evidence="7">
    <location>
        <begin position="61"/>
        <end position="192"/>
    </location>
</feature>
<accession>A0A8C9ZHJ1</accession>
<dbReference type="Proteomes" id="UP000694568">
    <property type="component" value="Unplaced"/>
</dbReference>
<keyword evidence="2 6" id="KW-0732">Signal</keyword>
<evidence type="ECO:0000256" key="6">
    <source>
        <dbReference type="SAM" id="SignalP"/>
    </source>
</evidence>
<dbReference type="InterPro" id="IPR045658">
    <property type="entry name" value="FRAS1-rel_N"/>
</dbReference>
<feature type="repeat" description="CSPG" evidence="5">
    <location>
        <begin position="663"/>
        <end position="754"/>
    </location>
</feature>
<dbReference type="Ensembl" id="ENSSLUT00000040550.1">
    <property type="protein sequence ID" value="ENSSLUP00000039263.1"/>
    <property type="gene ID" value="ENSSLUG00000017584.1"/>
</dbReference>
<evidence type="ECO:0000256" key="2">
    <source>
        <dbReference type="ARBA" id="ARBA00022729"/>
    </source>
</evidence>
<evidence type="ECO:0000313" key="9">
    <source>
        <dbReference type="Proteomes" id="UP000694568"/>
    </source>
</evidence>
<feature type="repeat" description="CSPG" evidence="5">
    <location>
        <begin position="912"/>
        <end position="1014"/>
    </location>
</feature>
<evidence type="ECO:0000256" key="1">
    <source>
        <dbReference type="ARBA" id="ARBA00022723"/>
    </source>
</evidence>
<feature type="chain" id="PRO_5034671729" evidence="6">
    <location>
        <begin position="28"/>
        <end position="1230"/>
    </location>
</feature>
<keyword evidence="4" id="KW-0325">Glycoprotein</keyword>
<evidence type="ECO:0000256" key="4">
    <source>
        <dbReference type="ARBA" id="ARBA00023180"/>
    </source>
</evidence>
<keyword evidence="9" id="KW-1185">Reference proteome</keyword>
<dbReference type="GO" id="GO:0046872">
    <property type="term" value="F:metal ion binding"/>
    <property type="evidence" value="ECO:0007669"/>
    <property type="project" value="UniProtKB-KW"/>
</dbReference>
<dbReference type="Pfam" id="PF16184">
    <property type="entry name" value="Cadherin_3"/>
    <property type="match status" value="7"/>
</dbReference>
<organism evidence="8 9">
    <name type="scientific">Sander lucioperca</name>
    <name type="common">Pike-perch</name>
    <name type="synonym">Perca lucioperca</name>
    <dbReference type="NCBI Taxonomy" id="283035"/>
    <lineage>
        <taxon>Eukaryota</taxon>
        <taxon>Metazoa</taxon>
        <taxon>Chordata</taxon>
        <taxon>Craniata</taxon>
        <taxon>Vertebrata</taxon>
        <taxon>Euteleostomi</taxon>
        <taxon>Actinopterygii</taxon>
        <taxon>Neopterygii</taxon>
        <taxon>Teleostei</taxon>
        <taxon>Neoteleostei</taxon>
        <taxon>Acanthomorphata</taxon>
        <taxon>Eupercaria</taxon>
        <taxon>Perciformes</taxon>
        <taxon>Percoidei</taxon>
        <taxon>Percidae</taxon>
        <taxon>Luciopercinae</taxon>
        <taxon>Sander</taxon>
    </lineage>
</organism>
<evidence type="ECO:0000313" key="8">
    <source>
        <dbReference type="Ensembl" id="ENSSLUP00000039263.1"/>
    </source>
</evidence>